<name>A0A8D8Z192_9HEMI</name>
<evidence type="ECO:0000259" key="5">
    <source>
        <dbReference type="PROSITE" id="PS50157"/>
    </source>
</evidence>
<dbReference type="PANTHER" id="PTHR23235">
    <property type="entry name" value="KRUEPPEL-LIKE TRANSCRIPTION FACTOR"/>
    <property type="match status" value="1"/>
</dbReference>
<evidence type="ECO:0000256" key="4">
    <source>
        <dbReference type="PROSITE-ProRule" id="PRU00042"/>
    </source>
</evidence>
<dbReference type="AlphaFoldDB" id="A0A8D8Z192"/>
<dbReference type="PANTHER" id="PTHR23235:SF120">
    <property type="entry name" value="KRUPPEL-LIKE FACTOR 15"/>
    <property type="match status" value="1"/>
</dbReference>
<dbReference type="GO" id="GO:0000981">
    <property type="term" value="F:DNA-binding transcription factor activity, RNA polymerase II-specific"/>
    <property type="evidence" value="ECO:0007669"/>
    <property type="project" value="TreeGrafter"/>
</dbReference>
<accession>A0A8D8Z192</accession>
<dbReference type="FunFam" id="3.30.160.60:FF:000733">
    <property type="entry name" value="Zinc finger protein 236 variant"/>
    <property type="match status" value="1"/>
</dbReference>
<organism evidence="6">
    <name type="scientific">Cacopsylla melanoneura</name>
    <dbReference type="NCBI Taxonomy" id="428564"/>
    <lineage>
        <taxon>Eukaryota</taxon>
        <taxon>Metazoa</taxon>
        <taxon>Ecdysozoa</taxon>
        <taxon>Arthropoda</taxon>
        <taxon>Hexapoda</taxon>
        <taxon>Insecta</taxon>
        <taxon>Pterygota</taxon>
        <taxon>Neoptera</taxon>
        <taxon>Paraneoptera</taxon>
        <taxon>Hemiptera</taxon>
        <taxon>Sternorrhyncha</taxon>
        <taxon>Psylloidea</taxon>
        <taxon>Psyllidae</taxon>
        <taxon>Psyllinae</taxon>
        <taxon>Cacopsylla</taxon>
    </lineage>
</organism>
<evidence type="ECO:0000256" key="1">
    <source>
        <dbReference type="ARBA" id="ARBA00022723"/>
    </source>
</evidence>
<evidence type="ECO:0000313" key="6">
    <source>
        <dbReference type="EMBL" id="CAG6739069.1"/>
    </source>
</evidence>
<sequence length="110" mass="12796">MVGDQTGDDVFSGQDTGAQNSQDFCGHCNSFVPENDLFDHCKLCHNMHRPNSDYKFVCYKCTYHTRFLSHIKRHLRMHTGEKPYECHLCSKSFTQSIHLKVHACSKLKTW</sequence>
<dbReference type="SUPFAM" id="SSF57667">
    <property type="entry name" value="beta-beta-alpha zinc fingers"/>
    <property type="match status" value="1"/>
</dbReference>
<keyword evidence="1" id="KW-0479">Metal-binding</keyword>
<keyword evidence="3" id="KW-0862">Zinc</keyword>
<keyword evidence="2 4" id="KW-0863">Zinc-finger</keyword>
<dbReference type="InterPro" id="IPR036236">
    <property type="entry name" value="Znf_C2H2_sf"/>
</dbReference>
<dbReference type="EMBL" id="HBUF01411148">
    <property type="protein sequence ID" value="CAG6739070.1"/>
    <property type="molecule type" value="Transcribed_RNA"/>
</dbReference>
<dbReference type="PROSITE" id="PS50157">
    <property type="entry name" value="ZINC_FINGER_C2H2_2"/>
    <property type="match status" value="2"/>
</dbReference>
<evidence type="ECO:0000256" key="3">
    <source>
        <dbReference type="ARBA" id="ARBA00022833"/>
    </source>
</evidence>
<protein>
    <submittedName>
        <fullName evidence="6">Transcriptional repressor CTCFL</fullName>
    </submittedName>
</protein>
<dbReference type="EMBL" id="HBUF01411147">
    <property type="protein sequence ID" value="CAG6739069.1"/>
    <property type="molecule type" value="Transcribed_RNA"/>
</dbReference>
<reference evidence="6" key="1">
    <citation type="submission" date="2021-05" db="EMBL/GenBank/DDBJ databases">
        <authorList>
            <person name="Alioto T."/>
            <person name="Alioto T."/>
            <person name="Gomez Garrido J."/>
        </authorList>
    </citation>
    <scope>NUCLEOTIDE SEQUENCE</scope>
</reference>
<proteinExistence type="predicted"/>
<feature type="domain" description="C2H2-type" evidence="5">
    <location>
        <begin position="56"/>
        <end position="83"/>
    </location>
</feature>
<evidence type="ECO:0000256" key="2">
    <source>
        <dbReference type="ARBA" id="ARBA00022771"/>
    </source>
</evidence>
<feature type="domain" description="C2H2-type" evidence="5">
    <location>
        <begin position="84"/>
        <end position="102"/>
    </location>
</feature>
<dbReference type="Gene3D" id="3.30.160.60">
    <property type="entry name" value="Classic Zinc Finger"/>
    <property type="match status" value="2"/>
</dbReference>
<dbReference type="InterPro" id="IPR013087">
    <property type="entry name" value="Znf_C2H2_type"/>
</dbReference>
<dbReference type="GO" id="GO:0008270">
    <property type="term" value="F:zinc ion binding"/>
    <property type="evidence" value="ECO:0007669"/>
    <property type="project" value="UniProtKB-KW"/>
</dbReference>
<dbReference type="GO" id="GO:0000978">
    <property type="term" value="F:RNA polymerase II cis-regulatory region sequence-specific DNA binding"/>
    <property type="evidence" value="ECO:0007669"/>
    <property type="project" value="TreeGrafter"/>
</dbReference>